<accession>A0AA38ID71</accession>
<dbReference type="GO" id="GO:0003713">
    <property type="term" value="F:transcription coactivator activity"/>
    <property type="evidence" value="ECO:0007669"/>
    <property type="project" value="TreeGrafter"/>
</dbReference>
<comment type="caution">
    <text evidence="1">The sequence shown here is derived from an EMBL/GenBank/DDBJ whole genome shotgun (WGS) entry which is preliminary data.</text>
</comment>
<dbReference type="AlphaFoldDB" id="A0AA38ID71"/>
<evidence type="ECO:0000313" key="2">
    <source>
        <dbReference type="Proteomes" id="UP001168821"/>
    </source>
</evidence>
<dbReference type="Proteomes" id="UP001168821">
    <property type="component" value="Unassembled WGS sequence"/>
</dbReference>
<evidence type="ECO:0000313" key="1">
    <source>
        <dbReference type="EMBL" id="KAJ3653073.1"/>
    </source>
</evidence>
<dbReference type="InterPro" id="IPR039460">
    <property type="entry name" value="SUPT7L/Spt7"/>
</dbReference>
<sequence length="337" mass="37942">METKHWEDQFKIQKEVEHIPDVTVDIELSMNKLFLNELVEDDDDSLRTQNIVVPPLNPLTLYAIALHKHANSISEMITLTEHNKNAEKVVLEMPQFHNPAAHNTMANLNFSSQDFDKADEVALCELSKTVVRQILTKSIATLFAHLGYETCQQSALYVLIDVLQEFFKKVCQHLNTATKEAQDASEFPSIIEKVLIEIGIGGVKGLNDYYQARVVKYVNVLEDRCKDLTEEYQTLLIPKSPSPVDKFSKVVRVKVEEEDIIEAENTEVHFSTIDGDVNFSILETGYQLLNSLEAEANLHSMTDGVEDISVTASPGIVPMTADDSCNLSPHNKKKKLK</sequence>
<dbReference type="PANTHER" id="PTHR28598:SF1">
    <property type="entry name" value="STAGA COMPLEX 65 SUBUNIT GAMMA"/>
    <property type="match status" value="1"/>
</dbReference>
<dbReference type="EMBL" id="JALNTZ010000005">
    <property type="protein sequence ID" value="KAJ3653073.1"/>
    <property type="molecule type" value="Genomic_DNA"/>
</dbReference>
<dbReference type="GO" id="GO:0000124">
    <property type="term" value="C:SAGA complex"/>
    <property type="evidence" value="ECO:0007669"/>
    <property type="project" value="InterPro"/>
</dbReference>
<organism evidence="1 2">
    <name type="scientific">Zophobas morio</name>
    <dbReference type="NCBI Taxonomy" id="2755281"/>
    <lineage>
        <taxon>Eukaryota</taxon>
        <taxon>Metazoa</taxon>
        <taxon>Ecdysozoa</taxon>
        <taxon>Arthropoda</taxon>
        <taxon>Hexapoda</taxon>
        <taxon>Insecta</taxon>
        <taxon>Pterygota</taxon>
        <taxon>Neoptera</taxon>
        <taxon>Endopterygota</taxon>
        <taxon>Coleoptera</taxon>
        <taxon>Polyphaga</taxon>
        <taxon>Cucujiformia</taxon>
        <taxon>Tenebrionidae</taxon>
        <taxon>Zophobas</taxon>
    </lineage>
</organism>
<keyword evidence="2" id="KW-1185">Reference proteome</keyword>
<dbReference type="PANTHER" id="PTHR28598">
    <property type="entry name" value="STAGA COMPLEX 65 SUBUNIT GAMMA"/>
    <property type="match status" value="1"/>
</dbReference>
<protein>
    <recommendedName>
        <fullName evidence="3">STAGA complex 65 subunit gamma</fullName>
    </recommendedName>
</protein>
<proteinExistence type="predicted"/>
<dbReference type="Gene3D" id="1.10.20.10">
    <property type="entry name" value="Histone, subunit A"/>
    <property type="match status" value="1"/>
</dbReference>
<dbReference type="InterPro" id="IPR009072">
    <property type="entry name" value="Histone-fold"/>
</dbReference>
<gene>
    <name evidence="1" type="ORF">Zmor_018990</name>
</gene>
<reference evidence="1" key="1">
    <citation type="journal article" date="2023" name="G3 (Bethesda)">
        <title>Whole genome assemblies of Zophobas morio and Tenebrio molitor.</title>
        <authorList>
            <person name="Kaur S."/>
            <person name="Stinson S.A."/>
            <person name="diCenzo G.C."/>
        </authorList>
    </citation>
    <scope>NUCLEOTIDE SEQUENCE</scope>
    <source>
        <strain evidence="1">QUZm001</strain>
    </source>
</reference>
<evidence type="ECO:0008006" key="3">
    <source>
        <dbReference type="Google" id="ProtNLM"/>
    </source>
</evidence>
<dbReference type="CDD" id="cd06847">
    <property type="entry name" value="HFD_SUPT7L"/>
    <property type="match status" value="1"/>
</dbReference>
<name>A0AA38ID71_9CUCU</name>
<dbReference type="GO" id="GO:0046982">
    <property type="term" value="F:protein heterodimerization activity"/>
    <property type="evidence" value="ECO:0007669"/>
    <property type="project" value="InterPro"/>
</dbReference>